<dbReference type="SUPFAM" id="SSF51120">
    <property type="entry name" value="beta-Roll"/>
    <property type="match status" value="1"/>
</dbReference>
<feature type="domain" description="GP-PDE" evidence="8">
    <location>
        <begin position="187"/>
        <end position="535"/>
    </location>
</feature>
<sequence>METPIVTLKGFAVLPADTFAAGPKSGSAVANPTNGRTTPFASQPVQGLSGVQFADGNSFWYLADNGYGGKDNSADFLLRLYRLDPSFRGYEAGGDGSIKVLNFVQFSDPDKKVPFNITNQNTADRLLTGADFDLESFTIAKDGTFWVGEEFGPYLLHFDATGKLLDAPIATPNPAATMLKTLGGKTPIVIGHRGASGELPEHTLGAYKLAIERGADFIEPDLVSTKDGVLIARHEPNMINTTNVKDKPEFASRKTTKMVDGVAEEGFFASDFTLAEIKTLRAIMPQSERTQVFNNLYEIPTFEEVINLLKQVEADTGKKIGIYPETKHPTFHDNLKLSLEEPLLATLQKTGFTDPSRVFIQSFEVSNLKELNGKTNLPLVQLLDAFDVALDGSLIYEDVNKQPYDFTVKGDKRTYADLQTKAGLAEIATYADGIGPWKPMIISSKGVDANKDGKADDVNKDGLVDERDRTILPPSSLVADAHANNLLVHAYTFRNEPRRLASDYNGNPLEEYKAFINAGVDGFFSDFPGTADSARDQITSPVVRSPQNPDVLAKTKFLTLDGSAPLVLGHRGASGERPEHTLAAYKLAIADGADFIEPDLVTTKDGILIARHEPLLGVVTLNADGTIKRDASGKFEINNTDTSTNVAQFAKFADRLTVKTVDGVKVGGWFAEDFTLAEVKELNAIERLPALRGTKYDNDGLKVPTLQEVIDLVKQVEKETGRKIGIYPETKHPTYFASEGTKLDGTKINVNLGQKLVDTLVASNFTDPKRVFIQSFEVSNLKEINDKFMPAAKIDIPLVQLYGGATGKPYDFIVSGDARTYGDLTKPAELTNIAKYAAGIGPNKRLIVPSSTVDNDKDGKPDDLNGDGQINEADRVLGTPTTLVTDAHKAGLQVHPYTFRNEGVFLASDYKGDPKKELEQFINLGVDAFFTDFPGTGDLVRDKFVGTPAVANLGGSRGFEGMAISPDKSTLYPLLEGTVFGDPAGSLRIYEFDVASQKYKGQLGFYKMEATGNAIGDFAVINKNEYLVIERDGGQGATALFKKIYKVDLSKKDANGNVFKEEVVDLLNIQDPNDLNKDGSTKFTFPFVTIEDVIVLDNNTILVANDNNYPFSTGRSATAPDNNESIVLELAKPLSTVTQVSGTAGNDNLIAKVTPGFDGFNDSVFTGAGNDTVDVPIAGAAAGDNRIDTGSGADTIFVANGDRVFGQAGDDIFEANDAKDYRISAGAGNDTLFLGTNGRALGGDGNDKLFVGAGGGNILSGGAGADQFWIANAEIPGAANTVVDFQVGTDVIGIQGAASLGISASTIKLTQIGADTSIDFGGKSLALLTGIQASSLTPGNASQFVFA</sequence>
<dbReference type="Pfam" id="PF13449">
    <property type="entry name" value="Phytase-like"/>
    <property type="match status" value="2"/>
</dbReference>
<dbReference type="Proteomes" id="UP000238937">
    <property type="component" value="Unassembled WGS sequence"/>
</dbReference>
<dbReference type="PRINTS" id="PR00313">
    <property type="entry name" value="CABNDNGRPT"/>
</dbReference>
<dbReference type="Gene3D" id="3.20.20.190">
    <property type="entry name" value="Phosphatidylinositol (PI) phosphodiesterase"/>
    <property type="match status" value="2"/>
</dbReference>
<accession>A0A2T1G6Y3</accession>
<dbReference type="InterPro" id="IPR011049">
    <property type="entry name" value="Serralysin-like_metalloprot_C"/>
</dbReference>
<keyword evidence="4" id="KW-0319">Glycerol metabolism</keyword>
<dbReference type="EMBL" id="PVWO01000312">
    <property type="protein sequence ID" value="PSB52936.1"/>
    <property type="molecule type" value="Genomic_DNA"/>
</dbReference>
<reference evidence="9 10" key="1">
    <citation type="submission" date="2018-03" db="EMBL/GenBank/DDBJ databases">
        <title>The ancient ancestry and fast evolution of plastids.</title>
        <authorList>
            <person name="Moore K.R."/>
            <person name="Magnabosco C."/>
            <person name="Momper L."/>
            <person name="Gold D.A."/>
            <person name="Bosak T."/>
            <person name="Fournier G.P."/>
        </authorList>
    </citation>
    <scope>NUCLEOTIDE SEQUENCE [LARGE SCALE GENOMIC DNA]</scope>
    <source>
        <strain evidence="9 10">CCALA 037</strain>
    </source>
</reference>
<dbReference type="GO" id="GO:0006071">
    <property type="term" value="P:glycerol metabolic process"/>
    <property type="evidence" value="ECO:0007669"/>
    <property type="project" value="UniProtKB-KW"/>
</dbReference>
<dbReference type="InterPro" id="IPR001343">
    <property type="entry name" value="Hemolysn_Ca-bd"/>
</dbReference>
<feature type="domain" description="GP-PDE" evidence="8">
    <location>
        <begin position="565"/>
        <end position="941"/>
    </location>
</feature>
<dbReference type="SUPFAM" id="SSF51695">
    <property type="entry name" value="PLC-like phosphodiesterases"/>
    <property type="match status" value="2"/>
</dbReference>
<dbReference type="Pfam" id="PF03009">
    <property type="entry name" value="GDPD"/>
    <property type="match status" value="2"/>
</dbReference>
<dbReference type="PANTHER" id="PTHR43620:SF7">
    <property type="entry name" value="GLYCEROPHOSPHODIESTER PHOSPHODIESTERASE GDPD5-RELATED"/>
    <property type="match status" value="1"/>
</dbReference>
<evidence type="ECO:0000256" key="5">
    <source>
        <dbReference type="ARBA" id="ARBA00022801"/>
    </source>
</evidence>
<evidence type="ECO:0000313" key="9">
    <source>
        <dbReference type="EMBL" id="PSB52936.1"/>
    </source>
</evidence>
<comment type="similarity">
    <text evidence="1">Belongs to the glycerophosphoryl diester phosphodiesterase family.</text>
</comment>
<organism evidence="9 10">
    <name type="scientific">Chamaesiphon polymorphus CCALA 037</name>
    <dbReference type="NCBI Taxonomy" id="2107692"/>
    <lineage>
        <taxon>Bacteria</taxon>
        <taxon>Bacillati</taxon>
        <taxon>Cyanobacteriota</taxon>
        <taxon>Cyanophyceae</taxon>
        <taxon>Gomontiellales</taxon>
        <taxon>Chamaesiphonaceae</taxon>
        <taxon>Chamaesiphon</taxon>
    </lineage>
</organism>
<comment type="catalytic activity">
    <reaction evidence="6">
        <text>a sn-glycero-3-phosphodiester + H2O = an alcohol + sn-glycerol 3-phosphate + H(+)</text>
        <dbReference type="Rhea" id="RHEA:12969"/>
        <dbReference type="ChEBI" id="CHEBI:15377"/>
        <dbReference type="ChEBI" id="CHEBI:15378"/>
        <dbReference type="ChEBI" id="CHEBI:30879"/>
        <dbReference type="ChEBI" id="CHEBI:57597"/>
        <dbReference type="ChEBI" id="CHEBI:83408"/>
        <dbReference type="EC" id="3.1.4.46"/>
    </reaction>
</comment>
<comment type="caution">
    <text evidence="9">The sequence shown here is derived from an EMBL/GenBank/DDBJ whole genome shotgun (WGS) entry which is preliminary data.</text>
</comment>
<feature type="region of interest" description="Disordered" evidence="7">
    <location>
        <begin position="848"/>
        <end position="871"/>
    </location>
</feature>
<evidence type="ECO:0000256" key="2">
    <source>
        <dbReference type="ARBA" id="ARBA00012247"/>
    </source>
</evidence>
<keyword evidence="3" id="KW-0732">Signal</keyword>
<gene>
    <name evidence="9" type="ORF">C7B77_19990</name>
</gene>
<evidence type="ECO:0000256" key="1">
    <source>
        <dbReference type="ARBA" id="ARBA00007277"/>
    </source>
</evidence>
<evidence type="ECO:0000256" key="3">
    <source>
        <dbReference type="ARBA" id="ARBA00022729"/>
    </source>
</evidence>
<dbReference type="GO" id="GO:0008889">
    <property type="term" value="F:glycerophosphodiester phosphodiesterase activity"/>
    <property type="evidence" value="ECO:0007669"/>
    <property type="project" value="UniProtKB-EC"/>
</dbReference>
<dbReference type="Pfam" id="PF00353">
    <property type="entry name" value="HemolysinCabind"/>
    <property type="match status" value="2"/>
</dbReference>
<evidence type="ECO:0000256" key="6">
    <source>
        <dbReference type="ARBA" id="ARBA00047512"/>
    </source>
</evidence>
<evidence type="ECO:0000256" key="4">
    <source>
        <dbReference type="ARBA" id="ARBA00022798"/>
    </source>
</evidence>
<dbReference type="PROSITE" id="PS51704">
    <property type="entry name" value="GP_PDE"/>
    <property type="match status" value="2"/>
</dbReference>
<dbReference type="EC" id="3.1.4.46" evidence="2"/>
<name>A0A2T1G6Y3_9CYAN</name>
<dbReference type="OrthoDB" id="384721at2"/>
<evidence type="ECO:0000259" key="8">
    <source>
        <dbReference type="PROSITE" id="PS51704"/>
    </source>
</evidence>
<feature type="compositionally biased region" description="Basic and acidic residues" evidence="7">
    <location>
        <begin position="854"/>
        <end position="863"/>
    </location>
</feature>
<proteinExistence type="inferred from homology"/>
<keyword evidence="5" id="KW-0378">Hydrolase</keyword>
<keyword evidence="10" id="KW-1185">Reference proteome</keyword>
<dbReference type="CDD" id="cd08602">
    <property type="entry name" value="GDPD_ScGlpQ1_like"/>
    <property type="match status" value="2"/>
</dbReference>
<dbReference type="RefSeq" id="WP_106308882.1">
    <property type="nucleotide sequence ID" value="NZ_PVWO01000312.1"/>
</dbReference>
<evidence type="ECO:0000256" key="7">
    <source>
        <dbReference type="SAM" id="MobiDB-lite"/>
    </source>
</evidence>
<dbReference type="PANTHER" id="PTHR43620">
    <property type="entry name" value="GLYCEROPHOSPHORYL DIESTER PHOSPHODIESTERASE"/>
    <property type="match status" value="1"/>
</dbReference>
<protein>
    <recommendedName>
        <fullName evidence="2">glycerophosphodiester phosphodiesterase</fullName>
        <ecNumber evidence="2">3.1.4.46</ecNumber>
    </recommendedName>
</protein>
<dbReference type="GO" id="GO:0042597">
    <property type="term" value="C:periplasmic space"/>
    <property type="evidence" value="ECO:0007669"/>
    <property type="project" value="TreeGrafter"/>
</dbReference>
<dbReference type="InterPro" id="IPR030395">
    <property type="entry name" value="GP_PDE_dom"/>
</dbReference>
<dbReference type="GO" id="GO:0006629">
    <property type="term" value="P:lipid metabolic process"/>
    <property type="evidence" value="ECO:0007669"/>
    <property type="project" value="InterPro"/>
</dbReference>
<evidence type="ECO:0000313" key="10">
    <source>
        <dbReference type="Proteomes" id="UP000238937"/>
    </source>
</evidence>
<dbReference type="InterPro" id="IPR027372">
    <property type="entry name" value="Phytase-like_dom"/>
</dbReference>
<dbReference type="Gene3D" id="2.150.10.10">
    <property type="entry name" value="Serralysin-like metalloprotease, C-terminal"/>
    <property type="match status" value="2"/>
</dbReference>
<dbReference type="InterPro" id="IPR017946">
    <property type="entry name" value="PLC-like_Pdiesterase_TIM-brl"/>
</dbReference>